<keyword evidence="3" id="KW-1185">Reference proteome</keyword>
<dbReference type="EMBL" id="UXAW01000029">
    <property type="protein sequence ID" value="VDC19298.1"/>
    <property type="molecule type" value="Genomic_DNA"/>
</dbReference>
<dbReference type="AlphaFoldDB" id="A0A3P5WII4"/>
<accession>A0A3P5WII4</accession>
<reference evidence="2 3" key="1">
    <citation type="submission" date="2018-11" db="EMBL/GenBank/DDBJ databases">
        <authorList>
            <person name="Criscuolo A."/>
        </authorList>
    </citation>
    <scope>NUCLEOTIDE SEQUENCE [LARGE SCALE GENOMIC DNA]</scope>
    <source>
        <strain evidence="2">ACIP111625</strain>
    </source>
</reference>
<feature type="domain" description="T6SS Transcription factor RovC-like DNA binding" evidence="1">
    <location>
        <begin position="23"/>
        <end position="98"/>
    </location>
</feature>
<evidence type="ECO:0000259" key="1">
    <source>
        <dbReference type="Pfam" id="PF10074"/>
    </source>
</evidence>
<dbReference type="Pfam" id="PF10074">
    <property type="entry name" value="RovC_DNA-bd"/>
    <property type="match status" value="1"/>
</dbReference>
<evidence type="ECO:0000313" key="3">
    <source>
        <dbReference type="Proteomes" id="UP000277498"/>
    </source>
</evidence>
<sequence length="104" mass="12067">MVNKCVTCDDEKVMAQAIQAFLDKPPSGDSLTSYDREHMKLYMRLLDAERDGADWREAVRILFGLDPDSDPAHCRSIHDAHLARARWMTEQGYRELVRESQRKT</sequence>
<name>A0A3P5WII4_9RHOB</name>
<dbReference type="InterPro" id="IPR018754">
    <property type="entry name" value="RovC-like_DNA-bd"/>
</dbReference>
<protein>
    <recommendedName>
        <fullName evidence="1">T6SS Transcription factor RovC-like DNA binding domain-containing protein</fullName>
    </recommendedName>
</protein>
<gene>
    <name evidence="2" type="ORF">XINFAN_00193</name>
</gene>
<evidence type="ECO:0000313" key="2">
    <source>
        <dbReference type="EMBL" id="VDC19298.1"/>
    </source>
</evidence>
<proteinExistence type="predicted"/>
<dbReference type="Proteomes" id="UP000277498">
    <property type="component" value="Unassembled WGS sequence"/>
</dbReference>
<organism evidence="2 3">
    <name type="scientific">Pseudogemmobacter humi</name>
    <dbReference type="NCBI Taxonomy" id="2483812"/>
    <lineage>
        <taxon>Bacteria</taxon>
        <taxon>Pseudomonadati</taxon>
        <taxon>Pseudomonadota</taxon>
        <taxon>Alphaproteobacteria</taxon>
        <taxon>Rhodobacterales</taxon>
        <taxon>Paracoccaceae</taxon>
        <taxon>Pseudogemmobacter</taxon>
    </lineage>
</organism>